<dbReference type="InterPro" id="IPR006311">
    <property type="entry name" value="TAT_signal"/>
</dbReference>
<feature type="region of interest" description="Disordered" evidence="1">
    <location>
        <begin position="1"/>
        <end position="31"/>
    </location>
</feature>
<evidence type="ECO:0008006" key="4">
    <source>
        <dbReference type="Google" id="ProtNLM"/>
    </source>
</evidence>
<dbReference type="RefSeq" id="WP_036335689.1">
    <property type="nucleotide sequence ID" value="NZ_JPMX01000042.1"/>
</dbReference>
<gene>
    <name evidence="2" type="ORF">IN07_10845</name>
</gene>
<keyword evidence="3" id="KW-1185">Reference proteome</keyword>
<organism evidence="2 3">
    <name type="scientific">Modestobacter caceresii</name>
    <dbReference type="NCBI Taxonomy" id="1522368"/>
    <lineage>
        <taxon>Bacteria</taxon>
        <taxon>Bacillati</taxon>
        <taxon>Actinomycetota</taxon>
        <taxon>Actinomycetes</taxon>
        <taxon>Geodermatophilales</taxon>
        <taxon>Geodermatophilaceae</taxon>
        <taxon>Modestobacter</taxon>
    </lineage>
</organism>
<proteinExistence type="predicted"/>
<dbReference type="OrthoDB" id="5124837at2"/>
<evidence type="ECO:0000256" key="1">
    <source>
        <dbReference type="SAM" id="MobiDB-lite"/>
    </source>
</evidence>
<protein>
    <recommendedName>
        <fullName evidence="4">CHAP domain-containing protein</fullName>
    </recommendedName>
</protein>
<feature type="region of interest" description="Disordered" evidence="1">
    <location>
        <begin position="53"/>
        <end position="77"/>
    </location>
</feature>
<comment type="caution">
    <text evidence="2">The sequence shown here is derived from an EMBL/GenBank/DDBJ whole genome shotgun (WGS) entry which is preliminary data.</text>
</comment>
<evidence type="ECO:0000313" key="2">
    <source>
        <dbReference type="EMBL" id="KGH46740.1"/>
    </source>
</evidence>
<dbReference type="Proteomes" id="UP000029713">
    <property type="component" value="Unassembled WGS sequence"/>
</dbReference>
<accession>A0A098Y8I3</accession>
<name>A0A098Y8I3_9ACTN</name>
<reference evidence="2 3" key="1">
    <citation type="submission" date="2014-07" db="EMBL/GenBank/DDBJ databases">
        <title>Biosystematic studies on Modestobacter strains isolated from extreme hyper-arid desert soil and from historic building.</title>
        <authorList>
            <person name="Bukarasam K."/>
            <person name="Bull A."/>
            <person name="Girard G."/>
            <person name="van Wezel G."/>
            <person name="Goodfellow M."/>
        </authorList>
    </citation>
    <scope>NUCLEOTIDE SEQUENCE [LARGE SCALE GENOMIC DNA]</scope>
    <source>
        <strain evidence="2 3">KNN45-2b</strain>
    </source>
</reference>
<dbReference type="AlphaFoldDB" id="A0A098Y8I3"/>
<dbReference type="PROSITE" id="PS51318">
    <property type="entry name" value="TAT"/>
    <property type="match status" value="1"/>
</dbReference>
<dbReference type="EMBL" id="JPMX01000042">
    <property type="protein sequence ID" value="KGH46740.1"/>
    <property type="molecule type" value="Genomic_DNA"/>
</dbReference>
<evidence type="ECO:0000313" key="3">
    <source>
        <dbReference type="Proteomes" id="UP000029713"/>
    </source>
</evidence>
<dbReference type="STRING" id="1522368.IN07_10845"/>
<feature type="compositionally biased region" description="Pro residues" evidence="1">
    <location>
        <begin position="60"/>
        <end position="72"/>
    </location>
</feature>
<sequence length="219" mass="23538">MIDPHAPSLRGDQPTGPDGRDAPASGRRPVSRRTFLLGGGAVLAGGAAVVAGLSRSGQPDVPPVTAPPPETPAPSELVPGSLDAVLAEADRTAGRRLLGSPWRAWFGETSEPWSAVYVTWLLRENGVQRTADPVTLYAELQRDGRVGSDPEPGALVFYSRGEVNRPHHVGLVTSVTRGVPQTVEGDHPFSLPYPERFVRRYARPWEEQALISYGYPAYA</sequence>